<dbReference type="NCBIfam" id="TIGR03592">
    <property type="entry name" value="yidC_oxa1_cterm"/>
    <property type="match status" value="1"/>
</dbReference>
<protein>
    <recommendedName>
        <fullName evidence="3 13">Membrane protein insertase YidC</fullName>
    </recommendedName>
    <alternativeName>
        <fullName evidence="12 13">Foldase YidC</fullName>
    </alternativeName>
    <alternativeName>
        <fullName evidence="11 13">Membrane integrase YidC</fullName>
    </alternativeName>
    <alternativeName>
        <fullName evidence="13">Membrane protein YidC</fullName>
    </alternativeName>
</protein>
<dbReference type="OrthoDB" id="9780552at2"/>
<feature type="compositionally biased region" description="Low complexity" evidence="14">
    <location>
        <begin position="36"/>
        <end position="48"/>
    </location>
</feature>
<evidence type="ECO:0000313" key="17">
    <source>
        <dbReference type="EMBL" id="TPD57842.1"/>
    </source>
</evidence>
<keyword evidence="4 13" id="KW-0813">Transport</keyword>
<dbReference type="NCBIfam" id="TIGR03593">
    <property type="entry name" value="yidC_nterm"/>
    <property type="match status" value="1"/>
</dbReference>
<evidence type="ECO:0000256" key="7">
    <source>
        <dbReference type="ARBA" id="ARBA00022927"/>
    </source>
</evidence>
<evidence type="ECO:0000256" key="1">
    <source>
        <dbReference type="ARBA" id="ARBA00004429"/>
    </source>
</evidence>
<dbReference type="InterPro" id="IPR047196">
    <property type="entry name" value="YidC_ALB_C"/>
</dbReference>
<evidence type="ECO:0000256" key="5">
    <source>
        <dbReference type="ARBA" id="ARBA00022475"/>
    </source>
</evidence>
<dbReference type="InterPro" id="IPR028053">
    <property type="entry name" value="Membr_insert_YidC_N"/>
</dbReference>
<evidence type="ECO:0000256" key="6">
    <source>
        <dbReference type="ARBA" id="ARBA00022692"/>
    </source>
</evidence>
<feature type="transmembrane region" description="Helical" evidence="13">
    <location>
        <begin position="6"/>
        <end position="26"/>
    </location>
</feature>
<dbReference type="PANTHER" id="PTHR12428">
    <property type="entry name" value="OXA1"/>
    <property type="match status" value="1"/>
</dbReference>
<dbReference type="GO" id="GO:0032977">
    <property type="term" value="F:membrane insertase activity"/>
    <property type="evidence" value="ECO:0007669"/>
    <property type="project" value="InterPro"/>
</dbReference>
<evidence type="ECO:0000256" key="8">
    <source>
        <dbReference type="ARBA" id="ARBA00022989"/>
    </source>
</evidence>
<dbReference type="NCBIfam" id="NF002353">
    <property type="entry name" value="PRK01318.1-4"/>
    <property type="match status" value="1"/>
</dbReference>
<comment type="function">
    <text evidence="13">Required for the insertion and/or proper folding and/or complex formation of integral membrane proteins into the membrane. Involved in integration of membrane proteins that insert both dependently and independently of the Sec translocase complex, as well as at least some lipoproteins. Aids folding of multispanning membrane proteins.</text>
</comment>
<evidence type="ECO:0000313" key="18">
    <source>
        <dbReference type="Proteomes" id="UP000319148"/>
    </source>
</evidence>
<dbReference type="PRINTS" id="PR01900">
    <property type="entry name" value="YIDCPROTEIN"/>
</dbReference>
<dbReference type="CDD" id="cd20070">
    <property type="entry name" value="5TM_YidC_Alb3"/>
    <property type="match status" value="1"/>
</dbReference>
<evidence type="ECO:0000256" key="13">
    <source>
        <dbReference type="HAMAP-Rule" id="MF_01810"/>
    </source>
</evidence>
<comment type="subunit">
    <text evidence="13">Interacts with the Sec translocase complex via SecD. Specifically interacts with transmembrane segments of nascent integral membrane proteins during membrane integration.</text>
</comment>
<dbReference type="InterPro" id="IPR038221">
    <property type="entry name" value="YidC_periplasmic_sf"/>
</dbReference>
<keyword evidence="6 13" id="KW-0812">Transmembrane</keyword>
<keyword evidence="7 13" id="KW-0653">Protein transport</keyword>
<evidence type="ECO:0000256" key="12">
    <source>
        <dbReference type="ARBA" id="ARBA00033342"/>
    </source>
</evidence>
<organism evidence="17 18">
    <name type="scientific">Emcibacter nanhaiensis</name>
    <dbReference type="NCBI Taxonomy" id="1505037"/>
    <lineage>
        <taxon>Bacteria</taxon>
        <taxon>Pseudomonadati</taxon>
        <taxon>Pseudomonadota</taxon>
        <taxon>Alphaproteobacteria</taxon>
        <taxon>Emcibacterales</taxon>
        <taxon>Emcibacteraceae</taxon>
        <taxon>Emcibacter</taxon>
    </lineage>
</organism>
<dbReference type="CDD" id="cd19961">
    <property type="entry name" value="EcYidC-like_peri"/>
    <property type="match status" value="1"/>
</dbReference>
<dbReference type="Pfam" id="PF14849">
    <property type="entry name" value="YidC_periplas"/>
    <property type="match status" value="1"/>
</dbReference>
<feature type="domain" description="Membrane insertase YidC/Oxa/ALB C-terminal" evidence="15">
    <location>
        <begin position="371"/>
        <end position="568"/>
    </location>
</feature>
<name>A0A501PCU1_9PROT</name>
<evidence type="ECO:0000256" key="10">
    <source>
        <dbReference type="ARBA" id="ARBA00023186"/>
    </source>
</evidence>
<evidence type="ECO:0000256" key="4">
    <source>
        <dbReference type="ARBA" id="ARBA00022448"/>
    </source>
</evidence>
<accession>A0A501PCU1</accession>
<dbReference type="HAMAP" id="MF_01810">
    <property type="entry name" value="YidC_type1"/>
    <property type="match status" value="1"/>
</dbReference>
<evidence type="ECO:0000256" key="3">
    <source>
        <dbReference type="ARBA" id="ARBA00015325"/>
    </source>
</evidence>
<evidence type="ECO:0000256" key="2">
    <source>
        <dbReference type="ARBA" id="ARBA00010527"/>
    </source>
</evidence>
<feature type="transmembrane region" description="Helical" evidence="13">
    <location>
        <begin position="434"/>
        <end position="454"/>
    </location>
</feature>
<evidence type="ECO:0000256" key="14">
    <source>
        <dbReference type="SAM" id="MobiDB-lite"/>
    </source>
</evidence>
<evidence type="ECO:0000259" key="15">
    <source>
        <dbReference type="Pfam" id="PF02096"/>
    </source>
</evidence>
<evidence type="ECO:0000256" key="11">
    <source>
        <dbReference type="ARBA" id="ARBA00033245"/>
    </source>
</evidence>
<dbReference type="AlphaFoldDB" id="A0A501PCU1"/>
<evidence type="ECO:0000256" key="9">
    <source>
        <dbReference type="ARBA" id="ARBA00023136"/>
    </source>
</evidence>
<comment type="caution">
    <text evidence="17">The sequence shown here is derived from an EMBL/GenBank/DDBJ whole genome shotgun (WGS) entry which is preliminary data.</text>
</comment>
<dbReference type="GO" id="GO:0051205">
    <property type="term" value="P:protein insertion into membrane"/>
    <property type="evidence" value="ECO:0007669"/>
    <property type="project" value="TreeGrafter"/>
</dbReference>
<feature type="transmembrane region" description="Helical" evidence="13">
    <location>
        <begin position="529"/>
        <end position="554"/>
    </location>
</feature>
<keyword evidence="8 13" id="KW-1133">Transmembrane helix</keyword>
<dbReference type="InterPro" id="IPR028055">
    <property type="entry name" value="YidC/Oxa/ALB_C"/>
</dbReference>
<dbReference type="InterPro" id="IPR019998">
    <property type="entry name" value="Membr_insert_YidC"/>
</dbReference>
<comment type="subcellular location">
    <subcellularLocation>
        <location evidence="1">Cell inner membrane</location>
        <topology evidence="1">Multi-pass membrane protein</topology>
    </subcellularLocation>
    <subcellularLocation>
        <location evidence="13">Cell membrane</location>
        <topology evidence="13">Multi-pass membrane protein</topology>
    </subcellularLocation>
</comment>
<dbReference type="GO" id="GO:0005886">
    <property type="term" value="C:plasma membrane"/>
    <property type="evidence" value="ECO:0007669"/>
    <property type="project" value="UniProtKB-SubCell"/>
</dbReference>
<dbReference type="EMBL" id="VFIY01000018">
    <property type="protein sequence ID" value="TPD57842.1"/>
    <property type="molecule type" value="Genomic_DNA"/>
</dbReference>
<dbReference type="Pfam" id="PF02096">
    <property type="entry name" value="60KD_IMP"/>
    <property type="match status" value="1"/>
</dbReference>
<feature type="domain" description="Membrane insertase YidC N-terminal" evidence="16">
    <location>
        <begin position="86"/>
        <end position="359"/>
    </location>
</feature>
<dbReference type="InterPro" id="IPR001708">
    <property type="entry name" value="YidC/ALB3/OXA1/COX18"/>
</dbReference>
<dbReference type="GO" id="GO:0015031">
    <property type="term" value="P:protein transport"/>
    <property type="evidence" value="ECO:0007669"/>
    <property type="project" value="UniProtKB-KW"/>
</dbReference>
<feature type="transmembrane region" description="Helical" evidence="13">
    <location>
        <begin position="367"/>
        <end position="390"/>
    </location>
</feature>
<dbReference type="PANTHER" id="PTHR12428:SF65">
    <property type="entry name" value="CYTOCHROME C OXIDASE ASSEMBLY PROTEIN COX18, MITOCHONDRIAL"/>
    <property type="match status" value="1"/>
</dbReference>
<dbReference type="Proteomes" id="UP000319148">
    <property type="component" value="Unassembled WGS sequence"/>
</dbReference>
<proteinExistence type="inferred from homology"/>
<comment type="similarity">
    <text evidence="2 13">Belongs to the OXA1/ALB3/YidC family. Type 1 subfamily.</text>
</comment>
<keyword evidence="18" id="KW-1185">Reference proteome</keyword>
<sequence>MQQDNKNFIIAIALTMAILLGYEVFISKPQRDAAEQAQQEQLAQQAEAGDSNVPDMSAAGTIPGVDAPVVKDVPQSREEQLQTTPRIPISSPRVHGSIALRGGRLDDLTLRDYHVEVDGKEEVVLLSPAGSGEGYYAEFGWAGVQNGPTANTIWTADKGELKAGDKVTLSWANNEGLLFKRVIALDENYMFKITQSVTNNADTAVSMAPYGLVSRESRPQGKQLYILHEGPLWVMEDGKDEFSYKDIEEETQKAHGKAGGWLGITDKYWLVALIPDSREDFDGRILRHVGKSGEKFQTDYILASRTVAPGQTIEVTDKLFAGAKKVELLDHYRDSENIRMFSYAIDWGWFYFLTKPIFYTLDFLYGLVGNFGVAILLLTVGIRLILFPVANKQFVSMSKMKKLTPKMQALKEKYGDDKMRLQQETMELYKKEKVNPLASCLPIFIQIPIFFSLYKTLYVTIDMRHAPFFGWIRDLSAPDPLLVTNLFGLIPWDPPSFLAIGILPVLMGITMWLQQKLNPAATDPVQQKIFMFMPIIFTFILANFAVGLVIYWTWNNMLSILQQWIIMRRVDAEVPGKS</sequence>
<keyword evidence="9 13" id="KW-0472">Membrane</keyword>
<dbReference type="Gene3D" id="2.70.98.90">
    <property type="match status" value="1"/>
</dbReference>
<keyword evidence="10 13" id="KW-0143">Chaperone</keyword>
<evidence type="ECO:0000259" key="16">
    <source>
        <dbReference type="Pfam" id="PF14849"/>
    </source>
</evidence>
<keyword evidence="5 13" id="KW-1003">Cell membrane</keyword>
<dbReference type="RefSeq" id="WP_139942158.1">
    <property type="nucleotide sequence ID" value="NZ_JBHSYP010000005.1"/>
</dbReference>
<feature type="region of interest" description="Disordered" evidence="14">
    <location>
        <begin position="36"/>
        <end position="94"/>
    </location>
</feature>
<reference evidence="18" key="1">
    <citation type="submission" date="2019-06" db="EMBL/GenBank/DDBJ databases">
        <title>The complete genome of Emcibacter congregatus ZYLT.</title>
        <authorList>
            <person name="Zhao Z."/>
        </authorList>
    </citation>
    <scope>NUCLEOTIDE SEQUENCE [LARGE SCALE GENOMIC DNA]</scope>
    <source>
        <strain evidence="18">MCCC 1A06723</strain>
    </source>
</reference>
<dbReference type="PRINTS" id="PR00701">
    <property type="entry name" value="60KDINNERMP"/>
</dbReference>
<gene>
    <name evidence="13 17" type="primary">yidC</name>
    <name evidence="17" type="ORF">FIV46_17230</name>
</gene>
<feature type="transmembrane region" description="Helical" evidence="13">
    <location>
        <begin position="496"/>
        <end position="513"/>
    </location>
</feature>